<feature type="transmembrane region" description="Helical" evidence="5">
    <location>
        <begin position="297"/>
        <end position="316"/>
    </location>
</feature>
<dbReference type="InterPro" id="IPR051533">
    <property type="entry name" value="WaaL-like"/>
</dbReference>
<evidence type="ECO:0000259" key="6">
    <source>
        <dbReference type="Pfam" id="PF04932"/>
    </source>
</evidence>
<reference evidence="7 8" key="1">
    <citation type="journal article" date="2019" name="Nat. Microbiol.">
        <title>Mediterranean grassland soil C-N compound turnover is dependent on rainfall and depth, and is mediated by genomically divergent microorganisms.</title>
        <authorList>
            <person name="Diamond S."/>
            <person name="Andeer P.F."/>
            <person name="Li Z."/>
            <person name="Crits-Christoph A."/>
            <person name="Burstein D."/>
            <person name="Anantharaman K."/>
            <person name="Lane K.R."/>
            <person name="Thomas B.C."/>
            <person name="Pan C."/>
            <person name="Northen T.R."/>
            <person name="Banfield J.F."/>
        </authorList>
    </citation>
    <scope>NUCLEOTIDE SEQUENCE [LARGE SCALE GENOMIC DNA]</scope>
    <source>
        <strain evidence="7">WS_3</strain>
    </source>
</reference>
<dbReference type="PANTHER" id="PTHR37422">
    <property type="entry name" value="TEICHURONIC ACID BIOSYNTHESIS PROTEIN TUAE"/>
    <property type="match status" value="1"/>
</dbReference>
<evidence type="ECO:0000256" key="1">
    <source>
        <dbReference type="ARBA" id="ARBA00004141"/>
    </source>
</evidence>
<comment type="subcellular location">
    <subcellularLocation>
        <location evidence="1">Membrane</location>
        <topology evidence="1">Multi-pass membrane protein</topology>
    </subcellularLocation>
</comment>
<feature type="transmembrane region" description="Helical" evidence="5">
    <location>
        <begin position="250"/>
        <end position="268"/>
    </location>
</feature>
<evidence type="ECO:0000313" key="8">
    <source>
        <dbReference type="Proteomes" id="UP000320184"/>
    </source>
</evidence>
<evidence type="ECO:0000256" key="2">
    <source>
        <dbReference type="ARBA" id="ARBA00022692"/>
    </source>
</evidence>
<evidence type="ECO:0000256" key="4">
    <source>
        <dbReference type="ARBA" id="ARBA00023136"/>
    </source>
</evidence>
<dbReference type="GO" id="GO:0016020">
    <property type="term" value="C:membrane"/>
    <property type="evidence" value="ECO:0007669"/>
    <property type="project" value="UniProtKB-SubCell"/>
</dbReference>
<feature type="transmembrane region" description="Helical" evidence="5">
    <location>
        <begin position="77"/>
        <end position="97"/>
    </location>
</feature>
<keyword evidence="4 5" id="KW-0472">Membrane</keyword>
<keyword evidence="3 5" id="KW-1133">Transmembrane helix</keyword>
<feature type="transmembrane region" description="Helical" evidence="5">
    <location>
        <begin position="406"/>
        <end position="425"/>
    </location>
</feature>
<feature type="transmembrane region" description="Helical" evidence="5">
    <location>
        <begin position="437"/>
        <end position="458"/>
    </location>
</feature>
<dbReference type="EMBL" id="VBOT01000200">
    <property type="protein sequence ID" value="TMQ47114.1"/>
    <property type="molecule type" value="Genomic_DNA"/>
</dbReference>
<organism evidence="7 8">
    <name type="scientific">Eiseniibacteriota bacterium</name>
    <dbReference type="NCBI Taxonomy" id="2212470"/>
    <lineage>
        <taxon>Bacteria</taxon>
        <taxon>Candidatus Eiseniibacteriota</taxon>
    </lineage>
</organism>
<protein>
    <recommendedName>
        <fullName evidence="6">O-antigen ligase-related domain-containing protein</fullName>
    </recommendedName>
</protein>
<gene>
    <name evidence="7" type="ORF">E6K73_14120</name>
</gene>
<accession>A0A538S6W4</accession>
<feature type="transmembrane region" description="Helical" evidence="5">
    <location>
        <begin position="464"/>
        <end position="482"/>
    </location>
</feature>
<dbReference type="InterPro" id="IPR007016">
    <property type="entry name" value="O-antigen_ligase-rel_domated"/>
</dbReference>
<dbReference type="Pfam" id="PF04932">
    <property type="entry name" value="Wzy_C"/>
    <property type="match status" value="1"/>
</dbReference>
<feature type="domain" description="O-antigen ligase-related" evidence="6">
    <location>
        <begin position="261"/>
        <end position="413"/>
    </location>
</feature>
<comment type="caution">
    <text evidence="7">The sequence shown here is derived from an EMBL/GenBank/DDBJ whole genome shotgun (WGS) entry which is preliminary data.</text>
</comment>
<dbReference type="PANTHER" id="PTHR37422:SF13">
    <property type="entry name" value="LIPOPOLYSACCHARIDE BIOSYNTHESIS PROTEIN PA4999-RELATED"/>
    <property type="match status" value="1"/>
</dbReference>
<dbReference type="Proteomes" id="UP000320184">
    <property type="component" value="Unassembled WGS sequence"/>
</dbReference>
<feature type="transmembrane region" description="Helical" evidence="5">
    <location>
        <begin position="159"/>
        <end position="179"/>
    </location>
</feature>
<keyword evidence="2 5" id="KW-0812">Transmembrane</keyword>
<feature type="transmembrane region" description="Helical" evidence="5">
    <location>
        <begin position="34"/>
        <end position="65"/>
    </location>
</feature>
<evidence type="ECO:0000313" key="7">
    <source>
        <dbReference type="EMBL" id="TMQ47114.1"/>
    </source>
</evidence>
<evidence type="ECO:0000256" key="5">
    <source>
        <dbReference type="SAM" id="Phobius"/>
    </source>
</evidence>
<feature type="transmembrane region" description="Helical" evidence="5">
    <location>
        <begin position="132"/>
        <end position="153"/>
    </location>
</feature>
<evidence type="ECO:0000256" key="3">
    <source>
        <dbReference type="ARBA" id="ARBA00022989"/>
    </source>
</evidence>
<dbReference type="AlphaFoldDB" id="A0A538S6W4"/>
<sequence length="495" mass="54044">MTKAGRRIGAVASTLAGTVGAGTALSLGGLLPTLLLLAAAGMAALTLFVPDTVTLFGISALYMNLPGIAVNLYRMPVLLAGSAFLLLLMPFLSRYLLRRDPIIVDYPLLLIVAFLGAVLVSFLVVKDYQAAFGWLGTFMAEGLMMYFLVLNLIRTPRNLTRVIDVLMLCGALLAGLTVYQQATKSFSQQFFGLAQRNIEFVDGGDALHEPDKMRLVERAGGPLGQPNRYAQNLLYLLPLVFYRMRSHKKALPRLICAGCGLVILGGTLLTFSRGAFIGLAAVVLLLALMKEIRLRELALVGAVAVMGIVVFAPSYVGRIATLAGVTTDVRDARSGEMDGAIRGRLTEMLAAFSLFLDHPLIGVGAGQFMPVYSQDYMSDPDIAFRHVTTERRAHIMYFEMAAETGILGLGIFLAVIALMQMRLWRAWHRWRKERPELGGLAAAFFLSICSYLVTAIFLQLAYQRYFWLLLGLAGAAVQILTAEDRRSRIPQEAPA</sequence>
<feature type="transmembrane region" description="Helical" evidence="5">
    <location>
        <begin position="103"/>
        <end position="125"/>
    </location>
</feature>
<name>A0A538S6W4_UNCEI</name>
<proteinExistence type="predicted"/>